<dbReference type="Gene3D" id="1.10.10.60">
    <property type="entry name" value="Homeodomain-like"/>
    <property type="match status" value="1"/>
</dbReference>
<dbReference type="Gene3D" id="1.10.357.10">
    <property type="entry name" value="Tetracycline Repressor, domain 2"/>
    <property type="match status" value="1"/>
</dbReference>
<evidence type="ECO:0000313" key="6">
    <source>
        <dbReference type="Proteomes" id="UP000199758"/>
    </source>
</evidence>
<evidence type="ECO:0000256" key="2">
    <source>
        <dbReference type="PROSITE-ProRule" id="PRU00335"/>
    </source>
</evidence>
<dbReference type="PROSITE" id="PS50977">
    <property type="entry name" value="HTH_TETR_2"/>
    <property type="match status" value="1"/>
</dbReference>
<organism evidence="5 6">
    <name type="scientific">Hydrocarboniphaga daqingensis</name>
    <dbReference type="NCBI Taxonomy" id="490188"/>
    <lineage>
        <taxon>Bacteria</taxon>
        <taxon>Pseudomonadati</taxon>
        <taxon>Pseudomonadota</taxon>
        <taxon>Gammaproteobacteria</taxon>
        <taxon>Nevskiales</taxon>
        <taxon>Nevskiaceae</taxon>
        <taxon>Hydrocarboniphaga</taxon>
    </lineage>
</organism>
<keyword evidence="1 2" id="KW-0238">DNA-binding</keyword>
<evidence type="ECO:0000256" key="1">
    <source>
        <dbReference type="ARBA" id="ARBA00023125"/>
    </source>
</evidence>
<evidence type="ECO:0000313" key="5">
    <source>
        <dbReference type="EMBL" id="SHG49921.1"/>
    </source>
</evidence>
<dbReference type="InterPro" id="IPR050692">
    <property type="entry name" value="HTH_transcr_repressor_FabR"/>
</dbReference>
<dbReference type="Pfam" id="PF00440">
    <property type="entry name" value="TetR_N"/>
    <property type="match status" value="1"/>
</dbReference>
<feature type="region of interest" description="Disordered" evidence="3">
    <location>
        <begin position="1"/>
        <end position="25"/>
    </location>
</feature>
<feature type="DNA-binding region" description="H-T-H motif" evidence="2">
    <location>
        <begin position="47"/>
        <end position="66"/>
    </location>
</feature>
<dbReference type="InterPro" id="IPR001647">
    <property type="entry name" value="HTH_TetR"/>
</dbReference>
<keyword evidence="6" id="KW-1185">Reference proteome</keyword>
<name>A0A1M5KB27_9GAMM</name>
<protein>
    <submittedName>
        <fullName evidence="5">Transcriptional regulator, TetR family</fullName>
    </submittedName>
</protein>
<gene>
    <name evidence="5" type="ORF">SAMN04488068_0455</name>
</gene>
<dbReference type="AlphaFoldDB" id="A0A1M5KB27"/>
<feature type="compositionally biased region" description="Basic and acidic residues" evidence="3">
    <location>
        <begin position="7"/>
        <end position="22"/>
    </location>
</feature>
<dbReference type="STRING" id="490188.SAMN04488068_0455"/>
<dbReference type="GO" id="GO:0003677">
    <property type="term" value="F:DNA binding"/>
    <property type="evidence" value="ECO:0007669"/>
    <property type="project" value="UniProtKB-UniRule"/>
</dbReference>
<evidence type="ECO:0000256" key="3">
    <source>
        <dbReference type="SAM" id="MobiDB-lite"/>
    </source>
</evidence>
<evidence type="ECO:0000259" key="4">
    <source>
        <dbReference type="PROSITE" id="PS50977"/>
    </source>
</evidence>
<reference evidence="5 6" key="1">
    <citation type="submission" date="2016-11" db="EMBL/GenBank/DDBJ databases">
        <authorList>
            <person name="Jaros S."/>
            <person name="Januszkiewicz K."/>
            <person name="Wedrychowicz H."/>
        </authorList>
    </citation>
    <scope>NUCLEOTIDE SEQUENCE [LARGE SCALE GENOMIC DNA]</scope>
    <source>
        <strain evidence="5 6">CGMCC 1.7049</strain>
    </source>
</reference>
<dbReference type="EMBL" id="FQWZ01000001">
    <property type="protein sequence ID" value="SHG49921.1"/>
    <property type="molecule type" value="Genomic_DNA"/>
</dbReference>
<dbReference type="RefSeq" id="WP_072893323.1">
    <property type="nucleotide sequence ID" value="NZ_FQWZ01000001.1"/>
</dbReference>
<proteinExistence type="predicted"/>
<accession>A0A1M5KB27</accession>
<sequence length="226" mass="25296">MPAPDSITDKLDQIQSGRESRGQRTRLGLQEAALRLLGHDKSFSSLSLREVTREAGIVPTAFYRHYQTMEELGQDLVADSFRTLRQMIRSVRTDGLPSSGNMIQGTVQVLVQHIHANRLHFQFIARERFGGYSSLRASIRDEIHAFGQDLATDLAQFPILNRWDPESVQMLTTLMVNTMVSIAEQILEAPANDAAAEAEIVRRAERQMVFISLAVPAWKPKAAKPA</sequence>
<feature type="domain" description="HTH tetR-type" evidence="4">
    <location>
        <begin position="23"/>
        <end position="84"/>
    </location>
</feature>
<dbReference type="SUPFAM" id="SSF46689">
    <property type="entry name" value="Homeodomain-like"/>
    <property type="match status" value="1"/>
</dbReference>
<dbReference type="InterPro" id="IPR009057">
    <property type="entry name" value="Homeodomain-like_sf"/>
</dbReference>
<dbReference type="PANTHER" id="PTHR47752:SF1">
    <property type="entry name" value="HTH-TYPE TRANSCRIPTIONAL REPRESSOR FABR"/>
    <property type="match status" value="1"/>
</dbReference>
<dbReference type="Proteomes" id="UP000199758">
    <property type="component" value="Unassembled WGS sequence"/>
</dbReference>
<dbReference type="PANTHER" id="PTHR47752">
    <property type="entry name" value="HTH-TYPE TRANSCRIPTIONAL REPRESSOR FABR"/>
    <property type="match status" value="1"/>
</dbReference>